<dbReference type="InterPro" id="IPR013766">
    <property type="entry name" value="Thioredoxin_domain"/>
</dbReference>
<feature type="domain" description="Thioredoxin" evidence="2">
    <location>
        <begin position="1"/>
        <end position="107"/>
    </location>
</feature>
<evidence type="ECO:0000313" key="3">
    <source>
        <dbReference type="EMBL" id="TFK89841.1"/>
    </source>
</evidence>
<dbReference type="NCBIfam" id="TIGR01068">
    <property type="entry name" value="thioredoxin"/>
    <property type="match status" value="1"/>
</dbReference>
<dbReference type="Pfam" id="PF00085">
    <property type="entry name" value="Thioredoxin"/>
    <property type="match status" value="1"/>
</dbReference>
<dbReference type="FunCoup" id="A0A5C3PKN4">
    <property type="interactions" value="243"/>
</dbReference>
<dbReference type="EMBL" id="ML211063">
    <property type="protein sequence ID" value="TFK89841.1"/>
    <property type="molecule type" value="Genomic_DNA"/>
</dbReference>
<dbReference type="PANTHER" id="PTHR46115">
    <property type="entry name" value="THIOREDOXIN-LIKE PROTEIN 1"/>
    <property type="match status" value="1"/>
</dbReference>
<keyword evidence="1" id="KW-1015">Disulfide bond</keyword>
<name>A0A5C3PKN4_9APHY</name>
<reference evidence="3 4" key="1">
    <citation type="journal article" date="2019" name="Nat. Ecol. Evol.">
        <title>Megaphylogeny resolves global patterns of mushroom evolution.</title>
        <authorList>
            <person name="Varga T."/>
            <person name="Krizsan K."/>
            <person name="Foldi C."/>
            <person name="Dima B."/>
            <person name="Sanchez-Garcia M."/>
            <person name="Sanchez-Ramirez S."/>
            <person name="Szollosi G.J."/>
            <person name="Szarkandi J.G."/>
            <person name="Papp V."/>
            <person name="Albert L."/>
            <person name="Andreopoulos W."/>
            <person name="Angelini C."/>
            <person name="Antonin V."/>
            <person name="Barry K.W."/>
            <person name="Bougher N.L."/>
            <person name="Buchanan P."/>
            <person name="Buyck B."/>
            <person name="Bense V."/>
            <person name="Catcheside P."/>
            <person name="Chovatia M."/>
            <person name="Cooper J."/>
            <person name="Damon W."/>
            <person name="Desjardin D."/>
            <person name="Finy P."/>
            <person name="Geml J."/>
            <person name="Haridas S."/>
            <person name="Hughes K."/>
            <person name="Justo A."/>
            <person name="Karasinski D."/>
            <person name="Kautmanova I."/>
            <person name="Kiss B."/>
            <person name="Kocsube S."/>
            <person name="Kotiranta H."/>
            <person name="LaButti K.M."/>
            <person name="Lechner B.E."/>
            <person name="Liimatainen K."/>
            <person name="Lipzen A."/>
            <person name="Lukacs Z."/>
            <person name="Mihaltcheva S."/>
            <person name="Morgado L.N."/>
            <person name="Niskanen T."/>
            <person name="Noordeloos M.E."/>
            <person name="Ohm R.A."/>
            <person name="Ortiz-Santana B."/>
            <person name="Ovrebo C."/>
            <person name="Racz N."/>
            <person name="Riley R."/>
            <person name="Savchenko A."/>
            <person name="Shiryaev A."/>
            <person name="Soop K."/>
            <person name="Spirin V."/>
            <person name="Szebenyi C."/>
            <person name="Tomsovsky M."/>
            <person name="Tulloss R.E."/>
            <person name="Uehling J."/>
            <person name="Grigoriev I.V."/>
            <person name="Vagvolgyi C."/>
            <person name="Papp T."/>
            <person name="Martin F.M."/>
            <person name="Miettinen O."/>
            <person name="Hibbett D.S."/>
            <person name="Nagy L.G."/>
        </authorList>
    </citation>
    <scope>NUCLEOTIDE SEQUENCE [LARGE SCALE GENOMIC DNA]</scope>
    <source>
        <strain evidence="3 4">HHB13444</strain>
    </source>
</reference>
<protein>
    <submittedName>
        <fullName evidence="3">Thioredoxin</fullName>
    </submittedName>
</protein>
<accession>A0A5C3PKN4</accession>
<gene>
    <name evidence="3" type="ORF">K466DRAFT_597422</name>
</gene>
<dbReference type="CDD" id="cd02947">
    <property type="entry name" value="TRX_family"/>
    <property type="match status" value="1"/>
</dbReference>
<evidence type="ECO:0000259" key="2">
    <source>
        <dbReference type="PROSITE" id="PS51352"/>
    </source>
</evidence>
<evidence type="ECO:0000313" key="4">
    <source>
        <dbReference type="Proteomes" id="UP000308197"/>
    </source>
</evidence>
<proteinExistence type="predicted"/>
<dbReference type="PROSITE" id="PS51352">
    <property type="entry name" value="THIOREDOXIN_2"/>
    <property type="match status" value="1"/>
</dbReference>
<dbReference type="Proteomes" id="UP000308197">
    <property type="component" value="Unassembled WGS sequence"/>
</dbReference>
<dbReference type="STRING" id="1314778.A0A5C3PKN4"/>
<dbReference type="PRINTS" id="PR00421">
    <property type="entry name" value="THIOREDOXIN"/>
</dbReference>
<dbReference type="GO" id="GO:0015035">
    <property type="term" value="F:protein-disulfide reductase activity"/>
    <property type="evidence" value="ECO:0007669"/>
    <property type="project" value="InterPro"/>
</dbReference>
<dbReference type="Gene3D" id="3.40.30.10">
    <property type="entry name" value="Glutaredoxin"/>
    <property type="match status" value="1"/>
</dbReference>
<organism evidence="3 4">
    <name type="scientific">Polyporus arcularius HHB13444</name>
    <dbReference type="NCBI Taxonomy" id="1314778"/>
    <lineage>
        <taxon>Eukaryota</taxon>
        <taxon>Fungi</taxon>
        <taxon>Dikarya</taxon>
        <taxon>Basidiomycota</taxon>
        <taxon>Agaricomycotina</taxon>
        <taxon>Agaricomycetes</taxon>
        <taxon>Polyporales</taxon>
        <taxon>Polyporaceae</taxon>
        <taxon>Polyporus</taxon>
    </lineage>
</organism>
<sequence length="107" mass="11807">MVVKAISGIEEYHTIINSDKVVLVEFWAQWCGPCRVMSPVFDNMSNSTNGIQFCKVNIDDEDDISGEIGVRSIPMFVAFQNGRKIDQFIGASPPGLETLNNKVKPSA</sequence>
<dbReference type="InParanoid" id="A0A5C3PKN4"/>
<keyword evidence="4" id="KW-1185">Reference proteome</keyword>
<dbReference type="InterPro" id="IPR017937">
    <property type="entry name" value="Thioredoxin_CS"/>
</dbReference>
<dbReference type="SUPFAM" id="SSF52833">
    <property type="entry name" value="Thioredoxin-like"/>
    <property type="match status" value="1"/>
</dbReference>
<dbReference type="AlphaFoldDB" id="A0A5C3PKN4"/>
<dbReference type="InterPro" id="IPR005746">
    <property type="entry name" value="Thioredoxin"/>
</dbReference>
<dbReference type="PROSITE" id="PS00194">
    <property type="entry name" value="THIOREDOXIN_1"/>
    <property type="match status" value="1"/>
</dbReference>
<dbReference type="InterPro" id="IPR036249">
    <property type="entry name" value="Thioredoxin-like_sf"/>
</dbReference>
<evidence type="ECO:0000256" key="1">
    <source>
        <dbReference type="ARBA" id="ARBA00023157"/>
    </source>
</evidence>